<feature type="transmembrane region" description="Helical" evidence="2">
    <location>
        <begin position="114"/>
        <end position="133"/>
    </location>
</feature>
<feature type="transmembrane region" description="Helical" evidence="2">
    <location>
        <begin position="316"/>
        <end position="339"/>
    </location>
</feature>
<gene>
    <name evidence="3" type="ORF">EDD30_3346</name>
</gene>
<evidence type="ECO:0008006" key="5">
    <source>
        <dbReference type="Google" id="ProtNLM"/>
    </source>
</evidence>
<evidence type="ECO:0000313" key="3">
    <source>
        <dbReference type="EMBL" id="ROP30491.1"/>
    </source>
</evidence>
<reference evidence="3 4" key="1">
    <citation type="submission" date="2018-11" db="EMBL/GenBank/DDBJ databases">
        <title>Sequencing the genomes of 1000 actinobacteria strains.</title>
        <authorList>
            <person name="Klenk H.-P."/>
        </authorList>
    </citation>
    <scope>NUCLEOTIDE SEQUENCE [LARGE SCALE GENOMIC DNA]</scope>
    <source>
        <strain evidence="3 4">DSM 43634</strain>
    </source>
</reference>
<sequence>MMRGSRQWRPGDRPADTSGAAGSDQGPRIRDRGLHGRIDRRDAAAGAAALALVAVAAAVGGLLYRAGRPVHASSAPFHALWLPHIGPGTPLAVAVAALVIWQGPLLLARLSWRGLLLSSYVTSVAWTVGLALVDGWQRGVAGRLATSHEYLHEVSGITDVAAMLREFSGRILDFQPDSWTTHVAGHPPGALLVFVGLDRIGLGGGGRAAIVCILVGAFASVAVPETVRLMGGSEQAARAAVPFSALFPGAVWVGASADGLFAGVAAVGVMLLARGTRSGAVVGGVVLTSAIYLSYGLVLLAPIAVIVCLRRGQWRLVGFAALGGAAVVLAFTASGFWWFEGYRLVVDRYYQGVASVRPYAYWVWANLAALVASAGPVVAVVMRRAMIGLAASWRELPRPARQGSARVGGAVEVAGVPPCVAPSAGHAVSAMPALRGHVEPTACAPESASTAGGARRSEKDPRRGAKPDPAAAGLSRTAESRRFKAQASTVSVGRERTESAARTATQNSTGVRVVAFGRMLMRQAAEAPAACLLPLTAGVAILLADLSGLSKAETERIWLPFAVWFAAGASLIPARSRRAWLVAQAATALVVNHLLLTTW</sequence>
<feature type="transmembrane region" description="Helical" evidence="2">
    <location>
        <begin position="285"/>
        <end position="309"/>
    </location>
</feature>
<feature type="region of interest" description="Disordered" evidence="1">
    <location>
        <begin position="1"/>
        <end position="33"/>
    </location>
</feature>
<keyword evidence="2" id="KW-0472">Membrane</keyword>
<name>A0A3N1GK12_9ACTN</name>
<organism evidence="3 4">
    <name type="scientific">Couchioplanes caeruleus</name>
    <dbReference type="NCBI Taxonomy" id="56438"/>
    <lineage>
        <taxon>Bacteria</taxon>
        <taxon>Bacillati</taxon>
        <taxon>Actinomycetota</taxon>
        <taxon>Actinomycetes</taxon>
        <taxon>Micromonosporales</taxon>
        <taxon>Micromonosporaceae</taxon>
        <taxon>Couchioplanes</taxon>
    </lineage>
</organism>
<keyword evidence="2" id="KW-0812">Transmembrane</keyword>
<evidence type="ECO:0000256" key="1">
    <source>
        <dbReference type="SAM" id="MobiDB-lite"/>
    </source>
</evidence>
<feature type="compositionally biased region" description="Basic and acidic residues" evidence="1">
    <location>
        <begin position="455"/>
        <end position="466"/>
    </location>
</feature>
<accession>A0A3N1GK12</accession>
<feature type="transmembrane region" description="Helical" evidence="2">
    <location>
        <begin position="43"/>
        <end position="64"/>
    </location>
</feature>
<feature type="transmembrane region" description="Helical" evidence="2">
    <location>
        <begin position="245"/>
        <end position="273"/>
    </location>
</feature>
<protein>
    <recommendedName>
        <fullName evidence="5">Integral membrane protein</fullName>
    </recommendedName>
</protein>
<feature type="transmembrane region" description="Helical" evidence="2">
    <location>
        <begin position="204"/>
        <end position="224"/>
    </location>
</feature>
<feature type="transmembrane region" description="Helical" evidence="2">
    <location>
        <begin position="359"/>
        <end position="382"/>
    </location>
</feature>
<dbReference type="Proteomes" id="UP000271683">
    <property type="component" value="Unassembled WGS sequence"/>
</dbReference>
<dbReference type="AlphaFoldDB" id="A0A3N1GK12"/>
<comment type="caution">
    <text evidence="3">The sequence shown here is derived from an EMBL/GenBank/DDBJ whole genome shotgun (WGS) entry which is preliminary data.</text>
</comment>
<evidence type="ECO:0000313" key="4">
    <source>
        <dbReference type="Proteomes" id="UP000271683"/>
    </source>
</evidence>
<feature type="transmembrane region" description="Helical" evidence="2">
    <location>
        <begin position="84"/>
        <end position="107"/>
    </location>
</feature>
<feature type="region of interest" description="Disordered" evidence="1">
    <location>
        <begin position="442"/>
        <end position="504"/>
    </location>
</feature>
<keyword evidence="2" id="KW-1133">Transmembrane helix</keyword>
<proteinExistence type="predicted"/>
<dbReference type="EMBL" id="RJKL01000001">
    <property type="protein sequence ID" value="ROP30491.1"/>
    <property type="molecule type" value="Genomic_DNA"/>
</dbReference>
<evidence type="ECO:0000256" key="2">
    <source>
        <dbReference type="SAM" id="Phobius"/>
    </source>
</evidence>